<dbReference type="Proteomes" id="UP001201812">
    <property type="component" value="Unassembled WGS sequence"/>
</dbReference>
<keyword evidence="3" id="KW-1185">Reference proteome</keyword>
<accession>A0AAD4RCF8</accession>
<evidence type="ECO:0000256" key="1">
    <source>
        <dbReference type="SAM" id="Phobius"/>
    </source>
</evidence>
<name>A0AAD4RCF8_9BILA</name>
<comment type="caution">
    <text evidence="2">The sequence shown here is derived from an EMBL/GenBank/DDBJ whole genome shotgun (WGS) entry which is preliminary data.</text>
</comment>
<sequence>MQKTNITSRIIFITLIGLVSGNIQIALKDSRSDKFCAILQASNITGAVEYYNTYRQEPMFYNFTVDPLSISSSGTCHMKNPNASLLILWFLPNEMKSKDATMEPSSPKLWSLRMYFNVKTPNEFVMDYYTLVAYFDSRFNASTDLHVYEPITKSKIIKSHASGYGFNCSNTMLQLGSEAHITLVNLKIVANAALSNETLRGIEFDRCFSDTLVDNAISWGLIAFVGFIILLFLFMLIRAIYYVREIHRVDDRVTLIIE</sequence>
<evidence type="ECO:0000313" key="2">
    <source>
        <dbReference type="EMBL" id="KAI1726003.1"/>
    </source>
</evidence>
<organism evidence="2 3">
    <name type="scientific">Ditylenchus destructor</name>
    <dbReference type="NCBI Taxonomy" id="166010"/>
    <lineage>
        <taxon>Eukaryota</taxon>
        <taxon>Metazoa</taxon>
        <taxon>Ecdysozoa</taxon>
        <taxon>Nematoda</taxon>
        <taxon>Chromadorea</taxon>
        <taxon>Rhabditida</taxon>
        <taxon>Tylenchina</taxon>
        <taxon>Tylenchomorpha</taxon>
        <taxon>Sphaerularioidea</taxon>
        <taxon>Anguinidae</taxon>
        <taxon>Anguininae</taxon>
        <taxon>Ditylenchus</taxon>
    </lineage>
</organism>
<protein>
    <submittedName>
        <fullName evidence="2">Uncharacterized protein</fullName>
    </submittedName>
</protein>
<keyword evidence="1" id="KW-0472">Membrane</keyword>
<proteinExistence type="predicted"/>
<keyword evidence="1" id="KW-1133">Transmembrane helix</keyword>
<keyword evidence="1" id="KW-0812">Transmembrane</keyword>
<evidence type="ECO:0000313" key="3">
    <source>
        <dbReference type="Proteomes" id="UP001201812"/>
    </source>
</evidence>
<reference evidence="2" key="1">
    <citation type="submission" date="2022-01" db="EMBL/GenBank/DDBJ databases">
        <title>Genome Sequence Resource for Two Populations of Ditylenchus destructor, the Migratory Endoparasitic Phytonematode.</title>
        <authorList>
            <person name="Zhang H."/>
            <person name="Lin R."/>
            <person name="Xie B."/>
        </authorList>
    </citation>
    <scope>NUCLEOTIDE SEQUENCE</scope>
    <source>
        <strain evidence="2">BazhouSP</strain>
    </source>
</reference>
<dbReference type="EMBL" id="JAKKPZ010000002">
    <property type="protein sequence ID" value="KAI1726003.1"/>
    <property type="molecule type" value="Genomic_DNA"/>
</dbReference>
<feature type="transmembrane region" description="Helical" evidence="1">
    <location>
        <begin position="216"/>
        <end position="237"/>
    </location>
</feature>
<gene>
    <name evidence="2" type="ORF">DdX_02695</name>
</gene>
<dbReference type="Gene3D" id="2.40.160.110">
    <property type="match status" value="1"/>
</dbReference>
<dbReference type="AlphaFoldDB" id="A0AAD4RCF8"/>